<feature type="binding site" evidence="13">
    <location>
        <position position="22"/>
    </location>
    <ligand>
        <name>Ca(2+)</name>
        <dbReference type="ChEBI" id="CHEBI:29108"/>
    </ligand>
</feature>
<comment type="pathway">
    <text evidence="2">Lipid metabolism; sphingolipid metabolism.</text>
</comment>
<evidence type="ECO:0000256" key="7">
    <source>
        <dbReference type="ARBA" id="ARBA00022919"/>
    </source>
</evidence>
<feature type="binding site" evidence="13">
    <location>
        <position position="33"/>
    </location>
    <ligand>
        <name>Ca(2+)</name>
        <dbReference type="ChEBI" id="CHEBI:29108"/>
    </ligand>
</feature>
<dbReference type="GO" id="GO:0046512">
    <property type="term" value="P:sphingosine biosynthetic process"/>
    <property type="evidence" value="ECO:0007669"/>
    <property type="project" value="UniProtKB-ARBA"/>
</dbReference>
<dbReference type="GO" id="GO:0005789">
    <property type="term" value="C:endoplasmic reticulum membrane"/>
    <property type="evidence" value="ECO:0007669"/>
    <property type="project" value="TreeGrafter"/>
</dbReference>
<evidence type="ECO:0000256" key="8">
    <source>
        <dbReference type="ARBA" id="ARBA00022989"/>
    </source>
</evidence>
<evidence type="ECO:0000256" key="4">
    <source>
        <dbReference type="ARBA" id="ARBA00009780"/>
    </source>
</evidence>
<keyword evidence="16" id="KW-1185">Reference proteome</keyword>
<dbReference type="InterPro" id="IPR008901">
    <property type="entry name" value="ACER"/>
</dbReference>
<comment type="catalytic activity">
    <reaction evidence="12">
        <text>an N-acylsphinganine + H2O = sphinganine + a fatty acid</text>
        <dbReference type="Rhea" id="RHEA:33551"/>
        <dbReference type="ChEBI" id="CHEBI:15377"/>
        <dbReference type="ChEBI" id="CHEBI:28868"/>
        <dbReference type="ChEBI" id="CHEBI:31488"/>
        <dbReference type="ChEBI" id="CHEBI:57817"/>
    </reaction>
    <physiologicalReaction direction="left-to-right" evidence="12">
        <dbReference type="Rhea" id="RHEA:33552"/>
    </physiologicalReaction>
</comment>
<dbReference type="UniPathway" id="UPA00222"/>
<keyword evidence="6 14" id="KW-0378">Hydrolase</keyword>
<evidence type="ECO:0000256" key="10">
    <source>
        <dbReference type="ARBA" id="ARBA00047401"/>
    </source>
</evidence>
<comment type="function">
    <text evidence="14">Hydrolyzes the sphingolipid ceramide into sphingosine and free fatty acid.</text>
</comment>
<feature type="binding site" evidence="13">
    <location>
        <position position="24"/>
    </location>
    <ligand>
        <name>Ca(2+)</name>
        <dbReference type="ChEBI" id="CHEBI:29108"/>
    </ligand>
</feature>
<keyword evidence="9" id="KW-0472">Membrane</keyword>
<dbReference type="PANTHER" id="PTHR46187">
    <property type="entry name" value="ALKALINE CERAMIDASE 3"/>
    <property type="match status" value="1"/>
</dbReference>
<evidence type="ECO:0000256" key="12">
    <source>
        <dbReference type="ARBA" id="ARBA00049511"/>
    </source>
</evidence>
<feature type="binding site" evidence="13">
    <location>
        <position position="20"/>
    </location>
    <ligand>
        <name>Ca(2+)</name>
        <dbReference type="ChEBI" id="CHEBI:29108"/>
    </ligand>
</feature>
<protein>
    <recommendedName>
        <fullName evidence="14">Alkaline ceramidase</fullName>
        <ecNumber evidence="14">3.5.1.-</ecNumber>
    </recommendedName>
</protein>
<comment type="catalytic activity">
    <reaction evidence="11">
        <text>an N-acylsphing-4-enine + H2O = sphing-4-enine + a fatty acid</text>
        <dbReference type="Rhea" id="RHEA:20856"/>
        <dbReference type="ChEBI" id="CHEBI:15377"/>
        <dbReference type="ChEBI" id="CHEBI:28868"/>
        <dbReference type="ChEBI" id="CHEBI:52639"/>
        <dbReference type="ChEBI" id="CHEBI:57756"/>
        <dbReference type="EC" id="3.5.1.23"/>
    </reaction>
    <physiologicalReaction direction="left-to-right" evidence="11">
        <dbReference type="Rhea" id="RHEA:20857"/>
    </physiologicalReaction>
</comment>
<reference evidence="15" key="2">
    <citation type="submission" date="2025-08" db="UniProtKB">
        <authorList>
            <consortium name="Ensembl"/>
        </authorList>
    </citation>
    <scope>IDENTIFICATION</scope>
</reference>
<keyword evidence="7" id="KW-0746">Sphingolipid metabolism</keyword>
<dbReference type="AlphaFoldDB" id="A0A803YQ14"/>
<comment type="pathway">
    <text evidence="3">Sphingolipid metabolism.</text>
</comment>
<dbReference type="GO" id="GO:0071602">
    <property type="term" value="P:phytosphingosine biosynthetic process"/>
    <property type="evidence" value="ECO:0007669"/>
    <property type="project" value="TreeGrafter"/>
</dbReference>
<evidence type="ECO:0000256" key="1">
    <source>
        <dbReference type="ARBA" id="ARBA00004141"/>
    </source>
</evidence>
<comment type="subcellular location">
    <subcellularLocation>
        <location evidence="1">Membrane</location>
        <topology evidence="1">Multi-pass membrane protein</topology>
    </subcellularLocation>
</comment>
<organism evidence="15 16">
    <name type="scientific">Meleagris gallopavo</name>
    <name type="common">Wild turkey</name>
    <dbReference type="NCBI Taxonomy" id="9103"/>
    <lineage>
        <taxon>Eukaryota</taxon>
        <taxon>Metazoa</taxon>
        <taxon>Chordata</taxon>
        <taxon>Craniata</taxon>
        <taxon>Vertebrata</taxon>
        <taxon>Euteleostomi</taxon>
        <taxon>Archelosauria</taxon>
        <taxon>Archosauria</taxon>
        <taxon>Dinosauria</taxon>
        <taxon>Saurischia</taxon>
        <taxon>Theropoda</taxon>
        <taxon>Coelurosauria</taxon>
        <taxon>Aves</taxon>
        <taxon>Neognathae</taxon>
        <taxon>Galloanserae</taxon>
        <taxon>Galliformes</taxon>
        <taxon>Phasianidae</taxon>
        <taxon>Meleagridinae</taxon>
        <taxon>Meleagris</taxon>
    </lineage>
</organism>
<evidence type="ECO:0000313" key="16">
    <source>
        <dbReference type="Proteomes" id="UP000001645"/>
    </source>
</evidence>
<keyword evidence="13" id="KW-0106">Calcium</keyword>
<evidence type="ECO:0000256" key="5">
    <source>
        <dbReference type="ARBA" id="ARBA00022692"/>
    </source>
</evidence>
<evidence type="ECO:0000256" key="2">
    <source>
        <dbReference type="ARBA" id="ARBA00004760"/>
    </source>
</evidence>
<comment type="catalytic activity">
    <reaction evidence="10">
        <text>N-(9Z-octadecenoyl)-sphing-4-enine + H2O = sphing-4-enine + (9Z)-octadecenoate</text>
        <dbReference type="Rhea" id="RHEA:41299"/>
        <dbReference type="ChEBI" id="CHEBI:15377"/>
        <dbReference type="ChEBI" id="CHEBI:30823"/>
        <dbReference type="ChEBI" id="CHEBI:57756"/>
        <dbReference type="ChEBI" id="CHEBI:77996"/>
    </reaction>
    <physiologicalReaction direction="left-to-right" evidence="10">
        <dbReference type="Rhea" id="RHEA:41300"/>
    </physiologicalReaction>
</comment>
<dbReference type="Pfam" id="PF05875">
    <property type="entry name" value="Ceramidase"/>
    <property type="match status" value="1"/>
</dbReference>
<keyword evidence="5" id="KW-0812">Transmembrane</keyword>
<keyword evidence="14" id="KW-0443">Lipid metabolism</keyword>
<dbReference type="GO" id="GO:0046872">
    <property type="term" value="F:metal ion binding"/>
    <property type="evidence" value="ECO:0007669"/>
    <property type="project" value="UniProtKB-KW"/>
</dbReference>
<evidence type="ECO:0000256" key="3">
    <source>
        <dbReference type="ARBA" id="ARBA00004991"/>
    </source>
</evidence>
<dbReference type="Ensembl" id="ENSMGAT00000027899.1">
    <property type="protein sequence ID" value="ENSMGAP00000033862.1"/>
    <property type="gene ID" value="ENSMGAG00000019989.1"/>
</dbReference>
<name>A0A803YQ14_MELGA</name>
<sequence length="77" mass="8865">MAPAVDREGYWGPPTSTLEWCEENYAVSYHIAEFWNTVSNLIFILPPIYGAIRTYKDGLEKRYLAAYLCLTDLVQLC</sequence>
<reference evidence="15 16" key="1">
    <citation type="journal article" date="2010" name="PLoS Biol.">
        <title>Multi-platform next-generation sequencing of the domestic turkey (Meleagris gallopavo): genome assembly and analysis.</title>
        <authorList>
            <person name="Dalloul R.A."/>
            <person name="Long J.A."/>
            <person name="Zimin A.V."/>
            <person name="Aslam L."/>
            <person name="Beal K."/>
            <person name="Blomberg L.A."/>
            <person name="Bouffard P."/>
            <person name="Burt D.W."/>
            <person name="Crasta O."/>
            <person name="Crooijmans R.P."/>
            <person name="Cooper K."/>
            <person name="Coulombe R.A."/>
            <person name="De S."/>
            <person name="Delany M.E."/>
            <person name="Dodgson J.B."/>
            <person name="Dong J.J."/>
            <person name="Evans C."/>
            <person name="Frederickson K.M."/>
            <person name="Flicek P."/>
            <person name="Florea L."/>
            <person name="Folkerts O."/>
            <person name="Groenen M.A."/>
            <person name="Harkins T.T."/>
            <person name="Herrero J."/>
            <person name="Hoffmann S."/>
            <person name="Megens H.J."/>
            <person name="Jiang A."/>
            <person name="de Jong P."/>
            <person name="Kaiser P."/>
            <person name="Kim H."/>
            <person name="Kim K.W."/>
            <person name="Kim S."/>
            <person name="Langenberger D."/>
            <person name="Lee M.K."/>
            <person name="Lee T."/>
            <person name="Mane S."/>
            <person name="Marcais G."/>
            <person name="Marz M."/>
            <person name="McElroy A.P."/>
            <person name="Modise T."/>
            <person name="Nefedov M."/>
            <person name="Notredame C."/>
            <person name="Paton I.R."/>
            <person name="Payne W.S."/>
            <person name="Pertea G."/>
            <person name="Prickett D."/>
            <person name="Puiu D."/>
            <person name="Qioa D."/>
            <person name="Raineri E."/>
            <person name="Ruffier M."/>
            <person name="Salzberg S.L."/>
            <person name="Schatz M.C."/>
            <person name="Scheuring C."/>
            <person name="Schmidt C.J."/>
            <person name="Schroeder S."/>
            <person name="Searle S.M."/>
            <person name="Smith E.J."/>
            <person name="Smith J."/>
            <person name="Sonstegard T.S."/>
            <person name="Stadler P.F."/>
            <person name="Tafer H."/>
            <person name="Tu Z.J."/>
            <person name="Van Tassell C.P."/>
            <person name="Vilella A.J."/>
            <person name="Williams K.P."/>
            <person name="Yorke J.A."/>
            <person name="Zhang L."/>
            <person name="Zhang H.B."/>
            <person name="Zhang X."/>
            <person name="Zhang Y."/>
            <person name="Reed K.M."/>
        </authorList>
    </citation>
    <scope>NUCLEOTIDE SEQUENCE [LARGE SCALE GENOMIC DNA]</scope>
</reference>
<evidence type="ECO:0000256" key="13">
    <source>
        <dbReference type="PIRSR" id="PIRSR608901-1"/>
    </source>
</evidence>
<accession>A0A803YQ14</accession>
<evidence type="ECO:0000256" key="11">
    <source>
        <dbReference type="ARBA" id="ARBA00048323"/>
    </source>
</evidence>
<evidence type="ECO:0000313" key="15">
    <source>
        <dbReference type="Ensembl" id="ENSMGAP00000033862.1"/>
    </source>
</evidence>
<dbReference type="GeneTree" id="ENSGT00730000110920"/>
<proteinExistence type="inferred from homology"/>
<dbReference type="InParanoid" id="A0A803YQ14"/>
<dbReference type="GO" id="GO:0017040">
    <property type="term" value="F:N-acylsphingosine amidohydrolase activity"/>
    <property type="evidence" value="ECO:0007669"/>
    <property type="project" value="UniProtKB-EC"/>
</dbReference>
<keyword evidence="8" id="KW-1133">Transmembrane helix</keyword>
<dbReference type="PANTHER" id="PTHR46187:SF3">
    <property type="entry name" value="ALKALINE CERAMIDASE 3"/>
    <property type="match status" value="1"/>
</dbReference>
<reference evidence="15" key="3">
    <citation type="submission" date="2025-09" db="UniProtKB">
        <authorList>
            <consortium name="Ensembl"/>
        </authorList>
    </citation>
    <scope>IDENTIFICATION</scope>
</reference>
<keyword evidence="13" id="KW-0479">Metal-binding</keyword>
<evidence type="ECO:0000256" key="9">
    <source>
        <dbReference type="ARBA" id="ARBA00023136"/>
    </source>
</evidence>
<dbReference type="GO" id="GO:0006672">
    <property type="term" value="P:ceramide metabolic process"/>
    <property type="evidence" value="ECO:0007669"/>
    <property type="project" value="InterPro"/>
</dbReference>
<dbReference type="EC" id="3.5.1.-" evidence="14"/>
<evidence type="ECO:0000256" key="14">
    <source>
        <dbReference type="RuleBase" id="RU364079"/>
    </source>
</evidence>
<comment type="similarity">
    <text evidence="4 14">Belongs to the alkaline ceramidase family.</text>
</comment>
<dbReference type="Proteomes" id="UP000001645">
    <property type="component" value="Chromosome 1"/>
</dbReference>
<evidence type="ECO:0000256" key="6">
    <source>
        <dbReference type="ARBA" id="ARBA00022801"/>
    </source>
</evidence>